<proteinExistence type="predicted"/>
<dbReference type="AlphaFoldDB" id="A0A3M7RBY4"/>
<keyword evidence="3" id="KW-1185">Reference proteome</keyword>
<evidence type="ECO:0000256" key="1">
    <source>
        <dbReference type="SAM" id="MobiDB-lite"/>
    </source>
</evidence>
<protein>
    <submittedName>
        <fullName evidence="2">Uncharacterized protein</fullName>
    </submittedName>
</protein>
<dbReference type="EMBL" id="REGN01003743">
    <property type="protein sequence ID" value="RNA21066.1"/>
    <property type="molecule type" value="Genomic_DNA"/>
</dbReference>
<accession>A0A3M7RBY4</accession>
<evidence type="ECO:0000313" key="3">
    <source>
        <dbReference type="Proteomes" id="UP000276133"/>
    </source>
</evidence>
<name>A0A3M7RBY4_BRAPC</name>
<comment type="caution">
    <text evidence="2">The sequence shown here is derived from an EMBL/GenBank/DDBJ whole genome shotgun (WGS) entry which is preliminary data.</text>
</comment>
<sequence length="71" mass="8347">MSIFFDSRDFDNHITPYRNLFYYCKRLIKNIAEQNEKKNQVFPTLIELILNSDNGDGRKSAKSSSESRGRE</sequence>
<feature type="compositionally biased region" description="Basic and acidic residues" evidence="1">
    <location>
        <begin position="55"/>
        <end position="71"/>
    </location>
</feature>
<organism evidence="2 3">
    <name type="scientific">Brachionus plicatilis</name>
    <name type="common">Marine rotifer</name>
    <name type="synonym">Brachionus muelleri</name>
    <dbReference type="NCBI Taxonomy" id="10195"/>
    <lineage>
        <taxon>Eukaryota</taxon>
        <taxon>Metazoa</taxon>
        <taxon>Spiralia</taxon>
        <taxon>Gnathifera</taxon>
        <taxon>Rotifera</taxon>
        <taxon>Eurotatoria</taxon>
        <taxon>Monogononta</taxon>
        <taxon>Pseudotrocha</taxon>
        <taxon>Ploima</taxon>
        <taxon>Brachionidae</taxon>
        <taxon>Brachionus</taxon>
    </lineage>
</organism>
<feature type="region of interest" description="Disordered" evidence="1">
    <location>
        <begin position="52"/>
        <end position="71"/>
    </location>
</feature>
<gene>
    <name evidence="2" type="ORF">BpHYR1_029637</name>
</gene>
<reference evidence="2 3" key="1">
    <citation type="journal article" date="2018" name="Sci. Rep.">
        <title>Genomic signatures of local adaptation to the degree of environmental predictability in rotifers.</title>
        <authorList>
            <person name="Franch-Gras L."/>
            <person name="Hahn C."/>
            <person name="Garcia-Roger E.M."/>
            <person name="Carmona M.J."/>
            <person name="Serra M."/>
            <person name="Gomez A."/>
        </authorList>
    </citation>
    <scope>NUCLEOTIDE SEQUENCE [LARGE SCALE GENOMIC DNA]</scope>
    <source>
        <strain evidence="2">HYR1</strain>
    </source>
</reference>
<dbReference type="Proteomes" id="UP000276133">
    <property type="component" value="Unassembled WGS sequence"/>
</dbReference>
<evidence type="ECO:0000313" key="2">
    <source>
        <dbReference type="EMBL" id="RNA21066.1"/>
    </source>
</evidence>